<accession>A0A2U2DFL9</accession>
<keyword evidence="2" id="KW-1185">Reference proteome</keyword>
<dbReference type="Gene3D" id="6.10.250.730">
    <property type="match status" value="1"/>
</dbReference>
<dbReference type="InterPro" id="IPR010385">
    <property type="entry name" value="DUF982"/>
</dbReference>
<evidence type="ECO:0000313" key="2">
    <source>
        <dbReference type="Proteomes" id="UP000245252"/>
    </source>
</evidence>
<dbReference type="AlphaFoldDB" id="A0A2U2DFL9"/>
<organism evidence="1 2">
    <name type="scientific">Metarhizobium album</name>
    <dbReference type="NCBI Taxonomy" id="2182425"/>
    <lineage>
        <taxon>Bacteria</taxon>
        <taxon>Pseudomonadati</taxon>
        <taxon>Pseudomonadota</taxon>
        <taxon>Alphaproteobacteria</taxon>
        <taxon>Hyphomicrobiales</taxon>
        <taxon>Rhizobiaceae</taxon>
        <taxon>Metarhizobium</taxon>
    </lineage>
</organism>
<dbReference type="Proteomes" id="UP000245252">
    <property type="component" value="Unassembled WGS sequence"/>
</dbReference>
<sequence length="123" mass="13269">MMRALTCEESVSTSSLVALMVVAAAEQFESNYVLSPRKEAGMGDIVKVLFERRWGAPVTVSGGSGPGTQITGPAEALSYFRGWSHQKTVLYEAAVLTCREAVLGQAPLRRSRELFVAACKRAC</sequence>
<proteinExistence type="predicted"/>
<dbReference type="Pfam" id="PF06169">
    <property type="entry name" value="DUF982"/>
    <property type="match status" value="1"/>
</dbReference>
<gene>
    <name evidence="1" type="ORF">DEM27_32790</name>
</gene>
<reference evidence="1 2" key="1">
    <citation type="submission" date="2018-05" db="EMBL/GenBank/DDBJ databases">
        <title>The draft genome of strain NS-104.</title>
        <authorList>
            <person name="Hang P."/>
            <person name="Jiang J."/>
        </authorList>
    </citation>
    <scope>NUCLEOTIDE SEQUENCE [LARGE SCALE GENOMIC DNA]</scope>
    <source>
        <strain evidence="1 2">NS-104</strain>
    </source>
</reference>
<dbReference type="EMBL" id="QFBC01000036">
    <property type="protein sequence ID" value="PWE52116.1"/>
    <property type="molecule type" value="Genomic_DNA"/>
</dbReference>
<name>A0A2U2DFL9_9HYPH</name>
<protein>
    <recommendedName>
        <fullName evidence="3">DUF982 domain-containing protein</fullName>
    </recommendedName>
</protein>
<evidence type="ECO:0008006" key="3">
    <source>
        <dbReference type="Google" id="ProtNLM"/>
    </source>
</evidence>
<evidence type="ECO:0000313" key="1">
    <source>
        <dbReference type="EMBL" id="PWE52116.1"/>
    </source>
</evidence>
<comment type="caution">
    <text evidence="1">The sequence shown here is derived from an EMBL/GenBank/DDBJ whole genome shotgun (WGS) entry which is preliminary data.</text>
</comment>